<dbReference type="InterPro" id="IPR020094">
    <property type="entry name" value="TruA/RsuA/RluB/E/F_N"/>
</dbReference>
<evidence type="ECO:0000256" key="2">
    <source>
        <dbReference type="ARBA" id="ARBA00022694"/>
    </source>
</evidence>
<evidence type="ECO:0000313" key="6">
    <source>
        <dbReference type="EMBL" id="EOA38022.1"/>
    </source>
</evidence>
<dbReference type="PANTHER" id="PTHR11142:SF0">
    <property type="entry name" value="TRNA PSEUDOURIDINE SYNTHASE-LIKE 1"/>
    <property type="match status" value="1"/>
</dbReference>
<sequence>MSDNLKHHRDTTASQESVERLSKVAKIEGFSDEEEGLVYSESELSMNPGNPRLQRYLVAIEYIGTRFSGSQQQATDRTVVGVLQEAFHKFIGQPVKIFCSSRTDAGVHALSNVCHVDVERISKRKPGEVLPPHEPGVVQKAVNHFLQRKDGDVMVIDVRCVPSNYHARYKARERTYFYRILSGSDPLSILEKDRCWHVPEELNLRSMQEACKVLVGTHDFSSFRAAGCQAKSAMRSLDELSVTEVPSTPYFPSITERASNLNNGDPFACSSQHKTETAGVGTNVGEVEGSTDGDSFGARRRHRCYVVTARSRGFLYHQVRLLVGVLKSVGTGELTVADVERILEAKTVSASKPMAPASGLYLARVKYEFP</sequence>
<dbReference type="OrthoDB" id="271910at2759"/>
<dbReference type="InterPro" id="IPR020103">
    <property type="entry name" value="PsdUridine_synth_cat_dom_sf"/>
</dbReference>
<dbReference type="GO" id="GO:0160147">
    <property type="term" value="F:tRNA pseudouridine(38-40) synthase activity"/>
    <property type="evidence" value="ECO:0007669"/>
    <property type="project" value="UniProtKB-EC"/>
</dbReference>
<name>R0GQ47_9BRAS</name>
<dbReference type="GO" id="GO:0031119">
    <property type="term" value="P:tRNA pseudouridine synthesis"/>
    <property type="evidence" value="ECO:0007669"/>
    <property type="project" value="TreeGrafter"/>
</dbReference>
<dbReference type="CDD" id="cd02570">
    <property type="entry name" value="PseudoU_synth_EcTruA"/>
    <property type="match status" value="1"/>
</dbReference>
<dbReference type="eggNOG" id="KOG4393">
    <property type="taxonomic scope" value="Eukaryota"/>
</dbReference>
<keyword evidence="3 4" id="KW-0413">Isomerase</keyword>
<dbReference type="PANTHER" id="PTHR11142">
    <property type="entry name" value="PSEUDOURIDYLATE SYNTHASE"/>
    <property type="match status" value="1"/>
</dbReference>
<dbReference type="SUPFAM" id="SSF55120">
    <property type="entry name" value="Pseudouridine synthase"/>
    <property type="match status" value="1"/>
</dbReference>
<evidence type="ECO:0000259" key="5">
    <source>
        <dbReference type="Pfam" id="PF01416"/>
    </source>
</evidence>
<organism evidence="6 7">
    <name type="scientific">Capsella rubella</name>
    <dbReference type="NCBI Taxonomy" id="81985"/>
    <lineage>
        <taxon>Eukaryota</taxon>
        <taxon>Viridiplantae</taxon>
        <taxon>Streptophyta</taxon>
        <taxon>Embryophyta</taxon>
        <taxon>Tracheophyta</taxon>
        <taxon>Spermatophyta</taxon>
        <taxon>Magnoliopsida</taxon>
        <taxon>eudicotyledons</taxon>
        <taxon>Gunneridae</taxon>
        <taxon>Pentapetalae</taxon>
        <taxon>rosids</taxon>
        <taxon>malvids</taxon>
        <taxon>Brassicales</taxon>
        <taxon>Brassicaceae</taxon>
        <taxon>Camelineae</taxon>
        <taxon>Capsella</taxon>
    </lineage>
</organism>
<gene>
    <name evidence="6" type="ORF">CARUB_v10009493mg</name>
</gene>
<dbReference type="KEGG" id="crb:17896768"/>
<dbReference type="FunFam" id="3.30.70.580:FF:000008">
    <property type="entry name" value="tRNA pseudouridine synthase A"/>
    <property type="match status" value="1"/>
</dbReference>
<dbReference type="HAMAP" id="MF_00171">
    <property type="entry name" value="TruA"/>
    <property type="match status" value="1"/>
</dbReference>
<dbReference type="EMBL" id="KB870805">
    <property type="protein sequence ID" value="EOA38022.1"/>
    <property type="molecule type" value="Genomic_DNA"/>
</dbReference>
<feature type="domain" description="Pseudouridine synthase I TruA alpha/beta" evidence="5">
    <location>
        <begin position="59"/>
        <end position="169"/>
    </location>
</feature>
<dbReference type="Gene3D" id="3.30.70.660">
    <property type="entry name" value="Pseudouridine synthase I, catalytic domain, C-terminal subdomain"/>
    <property type="match status" value="1"/>
</dbReference>
<evidence type="ECO:0000256" key="1">
    <source>
        <dbReference type="ARBA" id="ARBA00009375"/>
    </source>
</evidence>
<dbReference type="STRING" id="81985.R0GQ47"/>
<dbReference type="Pfam" id="PF01416">
    <property type="entry name" value="PseudoU_synth_1"/>
    <property type="match status" value="2"/>
</dbReference>
<dbReference type="InterPro" id="IPR001406">
    <property type="entry name" value="PsdUridine_synth_TruA"/>
</dbReference>
<dbReference type="AlphaFoldDB" id="R0GQ47"/>
<proteinExistence type="inferred from homology"/>
<protein>
    <recommendedName>
        <fullName evidence="4">tRNA pseudouridine synthase</fullName>
        <ecNumber evidence="4">5.4.99.12</ecNumber>
    </recommendedName>
</protein>
<dbReference type="InterPro" id="IPR020097">
    <property type="entry name" value="PsdUridine_synth_TruA_a/b_dom"/>
</dbReference>
<dbReference type="InterPro" id="IPR020095">
    <property type="entry name" value="PsdUridine_synth_TruA_C"/>
</dbReference>
<comment type="catalytic activity">
    <reaction evidence="4">
        <text>uridine(38/39/40) in tRNA = pseudouridine(38/39/40) in tRNA</text>
        <dbReference type="Rhea" id="RHEA:22376"/>
        <dbReference type="Rhea" id="RHEA-COMP:10085"/>
        <dbReference type="Rhea" id="RHEA-COMP:10087"/>
        <dbReference type="ChEBI" id="CHEBI:65314"/>
        <dbReference type="ChEBI" id="CHEBI:65315"/>
        <dbReference type="EC" id="5.4.99.12"/>
    </reaction>
</comment>
<keyword evidence="7" id="KW-1185">Reference proteome</keyword>
<dbReference type="EC" id="5.4.99.12" evidence="4"/>
<accession>R0GQ47</accession>
<dbReference type="Gene3D" id="3.30.70.580">
    <property type="entry name" value="Pseudouridine synthase I, catalytic domain, N-terminal subdomain"/>
    <property type="match status" value="1"/>
</dbReference>
<evidence type="ECO:0000313" key="7">
    <source>
        <dbReference type="Proteomes" id="UP000029121"/>
    </source>
</evidence>
<evidence type="ECO:0000256" key="3">
    <source>
        <dbReference type="ARBA" id="ARBA00023235"/>
    </source>
</evidence>
<comment type="similarity">
    <text evidence="1 4">Belongs to the tRNA pseudouridine synthase TruA family.</text>
</comment>
<dbReference type="GO" id="GO:0003723">
    <property type="term" value="F:RNA binding"/>
    <property type="evidence" value="ECO:0007669"/>
    <property type="project" value="InterPro"/>
</dbReference>
<keyword evidence="2 4" id="KW-0819">tRNA processing</keyword>
<dbReference type="Proteomes" id="UP000029121">
    <property type="component" value="Unassembled WGS sequence"/>
</dbReference>
<reference evidence="7" key="1">
    <citation type="journal article" date="2013" name="Nat. Genet.">
        <title>The Capsella rubella genome and the genomic consequences of rapid mating system evolution.</title>
        <authorList>
            <person name="Slotte T."/>
            <person name="Hazzouri K.M."/>
            <person name="Agren J.A."/>
            <person name="Koenig D."/>
            <person name="Maumus F."/>
            <person name="Guo Y.L."/>
            <person name="Steige K."/>
            <person name="Platts A.E."/>
            <person name="Escobar J.S."/>
            <person name="Newman L.K."/>
            <person name="Wang W."/>
            <person name="Mandakova T."/>
            <person name="Vello E."/>
            <person name="Smith L.M."/>
            <person name="Henz S.R."/>
            <person name="Steffen J."/>
            <person name="Takuno S."/>
            <person name="Brandvain Y."/>
            <person name="Coop G."/>
            <person name="Andolfatto P."/>
            <person name="Hu T.T."/>
            <person name="Blanchette M."/>
            <person name="Clark R.M."/>
            <person name="Quesneville H."/>
            <person name="Nordborg M."/>
            <person name="Gaut B.S."/>
            <person name="Lysak M.A."/>
            <person name="Jenkins J."/>
            <person name="Grimwood J."/>
            <person name="Chapman J."/>
            <person name="Prochnik S."/>
            <person name="Shu S."/>
            <person name="Rokhsar D."/>
            <person name="Schmutz J."/>
            <person name="Weigel D."/>
            <person name="Wright S.I."/>
        </authorList>
    </citation>
    <scope>NUCLEOTIDE SEQUENCE [LARGE SCALE GENOMIC DNA]</scope>
    <source>
        <strain evidence="7">cv. Monte Gargano</strain>
    </source>
</reference>
<feature type="domain" description="Pseudouridine synthase I TruA alpha/beta" evidence="5">
    <location>
        <begin position="210"/>
        <end position="368"/>
    </location>
</feature>
<evidence type="ECO:0000256" key="4">
    <source>
        <dbReference type="RuleBase" id="RU003792"/>
    </source>
</evidence>